<evidence type="ECO:0000256" key="7">
    <source>
        <dbReference type="RuleBase" id="RU910716"/>
    </source>
</evidence>
<keyword evidence="9" id="KW-1185">Reference proteome</keyword>
<proteinExistence type="inferred from homology"/>
<feature type="transmembrane region" description="Helical" evidence="7">
    <location>
        <begin position="399"/>
        <end position="414"/>
    </location>
</feature>
<reference evidence="8 9" key="1">
    <citation type="submission" date="2022-12" db="EMBL/GenBank/DDBJ databases">
        <title>Chromosome-level genome of Tegillarca granosa.</title>
        <authorList>
            <person name="Kim J."/>
        </authorList>
    </citation>
    <scope>NUCLEOTIDE SEQUENCE [LARGE SCALE GENOMIC DNA]</scope>
    <source>
        <strain evidence="8">Teg-2019</strain>
        <tissue evidence="8">Adductor muscle</tissue>
    </source>
</reference>
<keyword evidence="5 7" id="KW-1133">Transmembrane helix</keyword>
<evidence type="ECO:0000256" key="1">
    <source>
        <dbReference type="ARBA" id="ARBA00004651"/>
    </source>
</evidence>
<feature type="transmembrane region" description="Helical" evidence="7">
    <location>
        <begin position="159"/>
        <end position="184"/>
    </location>
</feature>
<evidence type="ECO:0000313" key="9">
    <source>
        <dbReference type="Proteomes" id="UP001217089"/>
    </source>
</evidence>
<accession>A0ABQ9FV87</accession>
<keyword evidence="6 7" id="KW-0472">Membrane</keyword>
<evidence type="ECO:0000313" key="8">
    <source>
        <dbReference type="EMBL" id="KAJ8321134.1"/>
    </source>
</evidence>
<feature type="transmembrane region" description="Helical" evidence="7">
    <location>
        <begin position="453"/>
        <end position="477"/>
    </location>
</feature>
<name>A0ABQ9FV87_TEGGR</name>
<feature type="transmembrane region" description="Helical" evidence="7">
    <location>
        <begin position="351"/>
        <end position="379"/>
    </location>
</feature>
<dbReference type="Pfam" id="PF09815">
    <property type="entry name" value="XK-related"/>
    <property type="match status" value="1"/>
</dbReference>
<comment type="similarity">
    <text evidence="2 7">Belongs to the XK family.</text>
</comment>
<dbReference type="PANTHER" id="PTHR16024:SF6">
    <property type="entry name" value="XK-RELATED PROTEIN"/>
    <property type="match status" value="1"/>
</dbReference>
<feature type="transmembrane region" description="Helical" evidence="7">
    <location>
        <begin position="129"/>
        <end position="153"/>
    </location>
</feature>
<comment type="caution">
    <text evidence="8">The sequence shown here is derived from an EMBL/GenBank/DDBJ whole genome shotgun (WGS) entry which is preliminary data.</text>
</comment>
<feature type="transmembrane region" description="Helical" evidence="7">
    <location>
        <begin position="426"/>
        <end position="447"/>
    </location>
</feature>
<sequence>MLCRETGLTYLLAQSPLLYNRICNQHLVKSPVLYLNIYNQHLVKSPLVTSLDRHSAFSSSINSYSRLKNFKVPCSRRVAYELSKRNEFEIVYKRNNDSIDPRTDKGPRSATHELVEDGKLSLEFTNIDLIVTVISILFFFYDVVSDIILAYEYYSLGRWLHFGLTTAFIAAPAVISNIHSIVWYKKDYIVEKETREKDHNFIETSRKVWYCRVMHIEYIYHGIKSRSKDLPQNIKEHHHQQMLFEDIDAGLMRMLEGFLEAAPQLILQMYILITERPEEAIYMTYIRPVAMLGSWIGVTWSLVSYYKAMRAVHEVRDGTAETVTDVNSFFKFLFKTGSYFLYRASEVGPRVVIIALFASQFSYFIFVALGIHWLIMFVWLRCQKTHFYKDTERKKRAEIVFNMIVAYICIFCFLNPRDGHTRYRALLYYILFHVENLIMMLAWLYFTDDKSDWFYFATMLLVPLGLFFQIFFQLLFYNCFHTKKNEIKCCLWPIENYNCFVSVCHEVDLDRPPEPVAKPVLGNKLHTASPQKYSQKH</sequence>
<dbReference type="InterPro" id="IPR050895">
    <property type="entry name" value="XK-related_scramblase"/>
</dbReference>
<keyword evidence="3" id="KW-1003">Cell membrane</keyword>
<evidence type="ECO:0000256" key="2">
    <source>
        <dbReference type="ARBA" id="ARBA00008789"/>
    </source>
</evidence>
<evidence type="ECO:0000256" key="5">
    <source>
        <dbReference type="ARBA" id="ARBA00022989"/>
    </source>
</evidence>
<dbReference type="Proteomes" id="UP001217089">
    <property type="component" value="Unassembled WGS sequence"/>
</dbReference>
<comment type="subcellular location">
    <subcellularLocation>
        <location evidence="1">Cell membrane</location>
        <topology evidence="1">Multi-pass membrane protein</topology>
    </subcellularLocation>
    <subcellularLocation>
        <location evidence="7">Membrane</location>
        <topology evidence="7">Multi-pass membrane protein</topology>
    </subcellularLocation>
</comment>
<dbReference type="PANTHER" id="PTHR16024">
    <property type="entry name" value="XK-RELATED PROTEIN"/>
    <property type="match status" value="1"/>
</dbReference>
<keyword evidence="4 7" id="KW-0812">Transmembrane</keyword>
<dbReference type="InterPro" id="IPR018629">
    <property type="entry name" value="XK-rel"/>
</dbReference>
<protein>
    <recommendedName>
        <fullName evidence="7">XK-related protein</fullName>
    </recommendedName>
</protein>
<organism evidence="8 9">
    <name type="scientific">Tegillarca granosa</name>
    <name type="common">Malaysian cockle</name>
    <name type="synonym">Anadara granosa</name>
    <dbReference type="NCBI Taxonomy" id="220873"/>
    <lineage>
        <taxon>Eukaryota</taxon>
        <taxon>Metazoa</taxon>
        <taxon>Spiralia</taxon>
        <taxon>Lophotrochozoa</taxon>
        <taxon>Mollusca</taxon>
        <taxon>Bivalvia</taxon>
        <taxon>Autobranchia</taxon>
        <taxon>Pteriomorphia</taxon>
        <taxon>Arcoida</taxon>
        <taxon>Arcoidea</taxon>
        <taxon>Arcidae</taxon>
        <taxon>Tegillarca</taxon>
    </lineage>
</organism>
<dbReference type="EMBL" id="JARBDR010000136">
    <property type="protein sequence ID" value="KAJ8321134.1"/>
    <property type="molecule type" value="Genomic_DNA"/>
</dbReference>
<evidence type="ECO:0000256" key="4">
    <source>
        <dbReference type="ARBA" id="ARBA00022692"/>
    </source>
</evidence>
<evidence type="ECO:0000256" key="3">
    <source>
        <dbReference type="ARBA" id="ARBA00022475"/>
    </source>
</evidence>
<gene>
    <name evidence="8" type="ORF">KUTeg_001314</name>
</gene>
<evidence type="ECO:0000256" key="6">
    <source>
        <dbReference type="ARBA" id="ARBA00023136"/>
    </source>
</evidence>